<sequence>MGRTKRKYNHELILFQKTLKKPLANVASVMPVGFSDLMFYSEFKSLYSYIWEDICAKSKEYNRMDEGLVRKGFPKRYYFPSPNNYLKKISAPQINKTRKLHLSPSFVIDEEKRKIIRENLQKDCIQKVATRNNKLQENLTYIQFTTPEYSDYYIDAYFKSKKSNPIDVDTRYAVLMEASKYKSPATIKFLHRVNASERNFNLRNFAFLTLQNFGIKEVRLRKNRKGKKRPGDTVAPLKIETPDDLLDFIYNSQLEQTKMYDLFLSHSSLDSALLLEMKAVLNSDDINVYVDWVSDRNSLKRELTNVNTAKVIIERLNSSKALLYIHTSASLYSKWTPWELGYFHALKNKICVYYPEMIEEIPPYLEIYPTVSLMEGRFFVKDDSGKEVNLKEWIG</sequence>
<protein>
    <recommendedName>
        <fullName evidence="3">TIR domain-containing protein</fullName>
    </recommendedName>
</protein>
<name>A0A5M8NXL9_9BACT</name>
<evidence type="ECO:0000313" key="2">
    <source>
        <dbReference type="Proteomes" id="UP000324575"/>
    </source>
</evidence>
<comment type="caution">
    <text evidence="1">The sequence shown here is derived from an EMBL/GenBank/DDBJ whole genome shotgun (WGS) entry which is preliminary data.</text>
</comment>
<dbReference type="EMBL" id="SNRX01000021">
    <property type="protein sequence ID" value="KAA6301318.1"/>
    <property type="molecule type" value="Genomic_DNA"/>
</dbReference>
<dbReference type="SUPFAM" id="SSF52200">
    <property type="entry name" value="Toll/Interleukin receptor TIR domain"/>
    <property type="match status" value="1"/>
</dbReference>
<dbReference type="Gene3D" id="3.40.50.10140">
    <property type="entry name" value="Toll/interleukin-1 receptor homology (TIR) domain"/>
    <property type="match status" value="1"/>
</dbReference>
<evidence type="ECO:0000313" key="1">
    <source>
        <dbReference type="EMBL" id="KAA6301318.1"/>
    </source>
</evidence>
<gene>
    <name evidence="1" type="ORF">EZS26_002515</name>
</gene>
<organism evidence="1 2">
    <name type="scientific">Candidatus Ordinivivax streblomastigis</name>
    <dbReference type="NCBI Taxonomy" id="2540710"/>
    <lineage>
        <taxon>Bacteria</taxon>
        <taxon>Pseudomonadati</taxon>
        <taxon>Bacteroidota</taxon>
        <taxon>Bacteroidia</taxon>
        <taxon>Bacteroidales</taxon>
        <taxon>Candidatus Ordinivivax</taxon>
    </lineage>
</organism>
<proteinExistence type="predicted"/>
<evidence type="ECO:0008006" key="3">
    <source>
        <dbReference type="Google" id="ProtNLM"/>
    </source>
</evidence>
<accession>A0A5M8NXL9</accession>
<reference evidence="1 2" key="1">
    <citation type="submission" date="2019-03" db="EMBL/GenBank/DDBJ databases">
        <title>Single cell metagenomics reveals metabolic interactions within the superorganism composed of flagellate Streblomastix strix and complex community of Bacteroidetes bacteria on its surface.</title>
        <authorList>
            <person name="Treitli S.C."/>
            <person name="Kolisko M."/>
            <person name="Husnik F."/>
            <person name="Keeling P."/>
            <person name="Hampl V."/>
        </authorList>
    </citation>
    <scope>NUCLEOTIDE SEQUENCE [LARGE SCALE GENOMIC DNA]</scope>
    <source>
        <strain evidence="1">St1</strain>
    </source>
</reference>
<dbReference type="Proteomes" id="UP000324575">
    <property type="component" value="Unassembled WGS sequence"/>
</dbReference>
<dbReference type="InterPro" id="IPR035897">
    <property type="entry name" value="Toll_tir_struct_dom_sf"/>
</dbReference>
<dbReference type="AlphaFoldDB" id="A0A5M8NXL9"/>